<dbReference type="SUPFAM" id="SSF51045">
    <property type="entry name" value="WW domain"/>
    <property type="match status" value="1"/>
</dbReference>
<keyword evidence="3" id="KW-1185">Reference proteome</keyword>
<dbReference type="VEuPathDB" id="FungiDB:AeMF1_011130"/>
<dbReference type="InterPro" id="IPR036020">
    <property type="entry name" value="WW_dom_sf"/>
</dbReference>
<dbReference type="Gene3D" id="2.20.70.10">
    <property type="match status" value="1"/>
</dbReference>
<dbReference type="EMBL" id="VJMJ01000139">
    <property type="protein sequence ID" value="KAF0731849.1"/>
    <property type="molecule type" value="Genomic_DNA"/>
</dbReference>
<dbReference type="InterPro" id="IPR001202">
    <property type="entry name" value="WW_dom"/>
</dbReference>
<evidence type="ECO:0000259" key="1">
    <source>
        <dbReference type="PROSITE" id="PS50020"/>
    </source>
</evidence>
<gene>
    <name evidence="2" type="ORF">Ae201684_010949</name>
</gene>
<dbReference type="Proteomes" id="UP000481153">
    <property type="component" value="Unassembled WGS sequence"/>
</dbReference>
<accession>A0A6G0WWC3</accession>
<evidence type="ECO:0000313" key="2">
    <source>
        <dbReference type="EMBL" id="KAF0731849.1"/>
    </source>
</evidence>
<reference evidence="2 3" key="1">
    <citation type="submission" date="2019-07" db="EMBL/GenBank/DDBJ databases">
        <title>Genomics analysis of Aphanomyces spp. identifies a new class of oomycete effector associated with host adaptation.</title>
        <authorList>
            <person name="Gaulin E."/>
        </authorList>
    </citation>
    <scope>NUCLEOTIDE SEQUENCE [LARGE SCALE GENOMIC DNA]</scope>
    <source>
        <strain evidence="2 3">ATCC 201684</strain>
    </source>
</reference>
<protein>
    <recommendedName>
        <fullName evidence="1">WW domain-containing protein</fullName>
    </recommendedName>
</protein>
<evidence type="ECO:0000313" key="3">
    <source>
        <dbReference type="Proteomes" id="UP000481153"/>
    </source>
</evidence>
<dbReference type="PROSITE" id="PS50020">
    <property type="entry name" value="WW_DOMAIN_2"/>
    <property type="match status" value="1"/>
</dbReference>
<feature type="domain" description="WW" evidence="1">
    <location>
        <begin position="51"/>
        <end position="85"/>
    </location>
</feature>
<organism evidence="2 3">
    <name type="scientific">Aphanomyces euteiches</name>
    <dbReference type="NCBI Taxonomy" id="100861"/>
    <lineage>
        <taxon>Eukaryota</taxon>
        <taxon>Sar</taxon>
        <taxon>Stramenopiles</taxon>
        <taxon>Oomycota</taxon>
        <taxon>Saprolegniomycetes</taxon>
        <taxon>Saprolegniales</taxon>
        <taxon>Verrucalvaceae</taxon>
        <taxon>Aphanomyces</taxon>
    </lineage>
</organism>
<name>A0A6G0WWC3_9STRA</name>
<proteinExistence type="predicted"/>
<sequence>MDGAHDDRRGQNHVVVRQLHPHDILNMAAYYHVDLAKSPFLLPIVTQAVQTPLPPNWAEGKDEVSNGAIYINEITQETQKEHPADSYFVSLIQATRDKQHSTDSSPSSDSAWMEFYEDDHPYYYNFITNKRQDTMPSCGFIFTPGEHDTMLKDVFSQAAELHRLPKINSLEKLDILCFHSSWNETRLNVLEKRHADIYFSIRAKHFQFVLGNCDNVYTISHINGRDEKPLEAWDLYVGAKITILGRSTTLMKASMLTLQWLDFQTKKLMAIKEKLHNELKKYDLHHVQAKYKGKIESPEIRLSLNGVSLRQLENEIEHLRERLSTYRPDLARKIVYSLFE</sequence>
<comment type="caution">
    <text evidence="2">The sequence shown here is derived from an EMBL/GenBank/DDBJ whole genome shotgun (WGS) entry which is preliminary data.</text>
</comment>
<dbReference type="AlphaFoldDB" id="A0A6G0WWC3"/>